<dbReference type="Proteomes" id="UP001485043">
    <property type="component" value="Unassembled WGS sequence"/>
</dbReference>
<name>A0AAW1RMG3_9CHLO</name>
<proteinExistence type="predicted"/>
<dbReference type="EMBL" id="JALJOV010002096">
    <property type="protein sequence ID" value="KAK9834927.1"/>
    <property type="molecule type" value="Genomic_DNA"/>
</dbReference>
<accession>A0AAW1RMG3</accession>
<keyword evidence="2" id="KW-1185">Reference proteome</keyword>
<sequence>MKIAGGPASFDLLDMATVLVRGLQQTAKLASFDRPLPEAHCKHHLNFIFESAAFLATCKDPSAGMADAAAAEQLQADLVDEILAAKEAFTCAKVVALAVYRIARDDSQINIAGSLAS</sequence>
<evidence type="ECO:0000313" key="1">
    <source>
        <dbReference type="EMBL" id="KAK9834927.1"/>
    </source>
</evidence>
<comment type="caution">
    <text evidence="1">The sequence shown here is derived from an EMBL/GenBank/DDBJ whole genome shotgun (WGS) entry which is preliminary data.</text>
</comment>
<organism evidence="1 2">
    <name type="scientific">Apatococcus fuscideae</name>
    <dbReference type="NCBI Taxonomy" id="2026836"/>
    <lineage>
        <taxon>Eukaryota</taxon>
        <taxon>Viridiplantae</taxon>
        <taxon>Chlorophyta</taxon>
        <taxon>core chlorophytes</taxon>
        <taxon>Trebouxiophyceae</taxon>
        <taxon>Chlorellales</taxon>
        <taxon>Chlorellaceae</taxon>
        <taxon>Apatococcus</taxon>
    </lineage>
</organism>
<reference evidence="1 2" key="1">
    <citation type="journal article" date="2024" name="Nat. Commun.">
        <title>Phylogenomics reveals the evolutionary origins of lichenization in chlorophyte algae.</title>
        <authorList>
            <person name="Puginier C."/>
            <person name="Libourel C."/>
            <person name="Otte J."/>
            <person name="Skaloud P."/>
            <person name="Haon M."/>
            <person name="Grisel S."/>
            <person name="Petersen M."/>
            <person name="Berrin J.G."/>
            <person name="Delaux P.M."/>
            <person name="Dal Grande F."/>
            <person name="Keller J."/>
        </authorList>
    </citation>
    <scope>NUCLEOTIDE SEQUENCE [LARGE SCALE GENOMIC DNA]</scope>
    <source>
        <strain evidence="1 2">SAG 2523</strain>
    </source>
</reference>
<evidence type="ECO:0000313" key="2">
    <source>
        <dbReference type="Proteomes" id="UP001485043"/>
    </source>
</evidence>
<protein>
    <submittedName>
        <fullName evidence="1">Uncharacterized protein</fullName>
    </submittedName>
</protein>
<gene>
    <name evidence="1" type="ORF">WJX84_001245</name>
</gene>
<dbReference type="AlphaFoldDB" id="A0AAW1RMG3"/>